<dbReference type="EMBL" id="CP012752">
    <property type="protein sequence ID" value="ALG12477.1"/>
    <property type="molecule type" value="Genomic_DNA"/>
</dbReference>
<keyword evidence="3" id="KW-1185">Reference proteome</keyword>
<evidence type="ECO:0000313" key="2">
    <source>
        <dbReference type="EMBL" id="ALG12477.1"/>
    </source>
</evidence>
<evidence type="ECO:0000256" key="1">
    <source>
        <dbReference type="SAM" id="MobiDB-lite"/>
    </source>
</evidence>
<proteinExistence type="predicted"/>
<feature type="compositionally biased region" description="Polar residues" evidence="1">
    <location>
        <begin position="268"/>
        <end position="282"/>
    </location>
</feature>
<dbReference type="KEGG" id="kphy:AOZ06_41455"/>
<evidence type="ECO:0000313" key="3">
    <source>
        <dbReference type="Proteomes" id="UP000063699"/>
    </source>
</evidence>
<gene>
    <name evidence="2" type="ORF">AOZ06_41455</name>
</gene>
<dbReference type="Proteomes" id="UP000063699">
    <property type="component" value="Chromosome"/>
</dbReference>
<feature type="compositionally biased region" description="Basic and acidic residues" evidence="1">
    <location>
        <begin position="235"/>
        <end position="246"/>
    </location>
</feature>
<name>A0A0N9ICQ7_9PSEU</name>
<feature type="region of interest" description="Disordered" evidence="1">
    <location>
        <begin position="235"/>
        <end position="282"/>
    </location>
</feature>
<reference evidence="2 3" key="1">
    <citation type="submission" date="2015-07" db="EMBL/GenBank/DDBJ databases">
        <title>Genome sequencing of Kibdelosporangium phytohabitans.</title>
        <authorList>
            <person name="Qin S."/>
            <person name="Xing K."/>
        </authorList>
    </citation>
    <scope>NUCLEOTIDE SEQUENCE [LARGE SCALE GENOMIC DNA]</scope>
    <source>
        <strain evidence="2 3">KLBMP1111</strain>
    </source>
</reference>
<protein>
    <submittedName>
        <fullName evidence="2">Uncharacterized protein</fullName>
    </submittedName>
</protein>
<accession>A0A0N9ICQ7</accession>
<dbReference type="AlphaFoldDB" id="A0A0N9ICQ7"/>
<dbReference type="Pfam" id="PF13814">
    <property type="entry name" value="Replic_Relax"/>
    <property type="match status" value="1"/>
</dbReference>
<sequence>MGVVFAFRRSYVNGGTSETRFALGYVGKRLICAQRAQTPPAPKAYAQSLERLVVWPKLNHQLGVNDFFCGLAAHRNPARRSKFDVTGGVLTQWWSEKRCAEFFCIYSGNEVRLRPDGYGCWERQGRVVRFFLEHDTGTESLTVVTGKIADYSAFSTDRFGILLFSVHSSRREHSLRAALSRAQAGYDPGFVIATAARDHDHPDGPAGPVWGIWDPRDSTAPVRRYRLDELPERGPRLDRKLSRPDEPLSEAAFDPDDQQMVNLIHRSPGTSDTRNTNNYWRD</sequence>
<organism evidence="2 3">
    <name type="scientific">Kibdelosporangium phytohabitans</name>
    <dbReference type="NCBI Taxonomy" id="860235"/>
    <lineage>
        <taxon>Bacteria</taxon>
        <taxon>Bacillati</taxon>
        <taxon>Actinomycetota</taxon>
        <taxon>Actinomycetes</taxon>
        <taxon>Pseudonocardiales</taxon>
        <taxon>Pseudonocardiaceae</taxon>
        <taxon>Kibdelosporangium</taxon>
    </lineage>
</organism>
<dbReference type="InterPro" id="IPR025855">
    <property type="entry name" value="Replic_Relax"/>
</dbReference>